<reference evidence="3" key="2">
    <citation type="submission" date="2021-03" db="UniProtKB">
        <authorList>
            <consortium name="EnsemblPlants"/>
        </authorList>
    </citation>
    <scope>IDENTIFICATION</scope>
</reference>
<dbReference type="PANTHER" id="PTHR33499:SF43">
    <property type="entry name" value="TRANSPOSASE, PTTA_EN_SPM, PLANT"/>
    <property type="match status" value="1"/>
</dbReference>
<organism evidence="3 4">
    <name type="scientific">Chenopodium quinoa</name>
    <name type="common">Quinoa</name>
    <dbReference type="NCBI Taxonomy" id="63459"/>
    <lineage>
        <taxon>Eukaryota</taxon>
        <taxon>Viridiplantae</taxon>
        <taxon>Streptophyta</taxon>
        <taxon>Embryophyta</taxon>
        <taxon>Tracheophyta</taxon>
        <taxon>Spermatophyta</taxon>
        <taxon>Magnoliopsida</taxon>
        <taxon>eudicotyledons</taxon>
        <taxon>Gunneridae</taxon>
        <taxon>Pentapetalae</taxon>
        <taxon>Caryophyllales</taxon>
        <taxon>Chenopodiaceae</taxon>
        <taxon>Chenopodioideae</taxon>
        <taxon>Atripliceae</taxon>
        <taxon>Chenopodium</taxon>
    </lineage>
</organism>
<evidence type="ECO:0000313" key="3">
    <source>
        <dbReference type="EnsemblPlants" id="AUR62042986-RA:cds"/>
    </source>
</evidence>
<keyword evidence="1" id="KW-0175">Coiled coil</keyword>
<dbReference type="EnsemblPlants" id="AUR62042986-RA">
    <property type="protein sequence ID" value="AUR62042986-RA:cds"/>
    <property type="gene ID" value="AUR62042986"/>
</dbReference>
<accession>A0A803NAG6</accession>
<feature type="region of interest" description="Disordered" evidence="2">
    <location>
        <begin position="1"/>
        <end position="21"/>
    </location>
</feature>
<name>A0A803NAG6_CHEQI</name>
<sequence length="321" mass="37280">MSIIPTSSEQDQQENEIQQPPPRYLKDVSKRATNLEEKITFTFMDELQRVVGEKTNEFICDCSNRVEEFCPLNALNWAKMDLDAKKSLYDKILAKYNLPEKIGGADATDALIFQCSILYRYWRFRLKEKYYRGKTKAEARDYRPSTIDPIQWDWLVYEYWSSPKQEAIRKVNTANKLKLTKTPDNGAKSKARIFYDMINEPPIVATQVKEHGEDTLSVKDAYMKVLKPKSGYVRGLRPGVRPPTKVRTQGDDMDRVQLSTQVHTLSASNEELRASNEQLKASNEELKASIEELKAEFSRMNMEAIDRENKLREDMLKCLRK</sequence>
<dbReference type="OMA" id="MINEPPI"/>
<evidence type="ECO:0000256" key="1">
    <source>
        <dbReference type="SAM" id="Coils"/>
    </source>
</evidence>
<feature type="coiled-coil region" evidence="1">
    <location>
        <begin position="262"/>
        <end position="310"/>
    </location>
</feature>
<reference evidence="3" key="1">
    <citation type="journal article" date="2017" name="Nature">
        <title>The genome of Chenopodium quinoa.</title>
        <authorList>
            <person name="Jarvis D.E."/>
            <person name="Ho Y.S."/>
            <person name="Lightfoot D.J."/>
            <person name="Schmoeckel S.M."/>
            <person name="Li B."/>
            <person name="Borm T.J.A."/>
            <person name="Ohyanagi H."/>
            <person name="Mineta K."/>
            <person name="Michell C.T."/>
            <person name="Saber N."/>
            <person name="Kharbatia N.M."/>
            <person name="Rupper R.R."/>
            <person name="Sharp A.R."/>
            <person name="Dally N."/>
            <person name="Boughton B.A."/>
            <person name="Woo Y.H."/>
            <person name="Gao G."/>
            <person name="Schijlen E.G.W.M."/>
            <person name="Guo X."/>
            <person name="Momin A.A."/>
            <person name="Negrao S."/>
            <person name="Al-Babili S."/>
            <person name="Gehring C."/>
            <person name="Roessner U."/>
            <person name="Jung C."/>
            <person name="Murphy K."/>
            <person name="Arold S.T."/>
            <person name="Gojobori T."/>
            <person name="van der Linden C.G."/>
            <person name="van Loo E.N."/>
            <person name="Jellen E.N."/>
            <person name="Maughan P.J."/>
            <person name="Tester M."/>
        </authorList>
    </citation>
    <scope>NUCLEOTIDE SEQUENCE [LARGE SCALE GENOMIC DNA]</scope>
    <source>
        <strain evidence="3">cv. PI 614886</strain>
    </source>
</reference>
<dbReference type="Gramene" id="AUR62042986-RA">
    <property type="protein sequence ID" value="AUR62042986-RA:cds"/>
    <property type="gene ID" value="AUR62042986"/>
</dbReference>
<dbReference type="AlphaFoldDB" id="A0A803NAG6"/>
<dbReference type="Proteomes" id="UP000596660">
    <property type="component" value="Unplaced"/>
</dbReference>
<feature type="compositionally biased region" description="Polar residues" evidence="2">
    <location>
        <begin position="1"/>
        <end position="18"/>
    </location>
</feature>
<evidence type="ECO:0000313" key="4">
    <source>
        <dbReference type="Proteomes" id="UP000596660"/>
    </source>
</evidence>
<dbReference type="PANTHER" id="PTHR33499">
    <property type="entry name" value="OS12G0282400 PROTEIN-RELATED"/>
    <property type="match status" value="1"/>
</dbReference>
<proteinExistence type="predicted"/>
<keyword evidence="4" id="KW-1185">Reference proteome</keyword>
<evidence type="ECO:0000256" key="2">
    <source>
        <dbReference type="SAM" id="MobiDB-lite"/>
    </source>
</evidence>
<protein>
    <recommendedName>
        <fullName evidence="5">Transposase, Ptta/En/Spm, plant</fullName>
    </recommendedName>
</protein>
<evidence type="ECO:0008006" key="5">
    <source>
        <dbReference type="Google" id="ProtNLM"/>
    </source>
</evidence>